<dbReference type="AlphaFoldDB" id="A0A4Y7TKE8"/>
<dbReference type="SMART" id="SM00248">
    <property type="entry name" value="ANK"/>
    <property type="match status" value="2"/>
</dbReference>
<dbReference type="SUPFAM" id="SSF48403">
    <property type="entry name" value="Ankyrin repeat"/>
    <property type="match status" value="1"/>
</dbReference>
<dbReference type="OrthoDB" id="19174at2759"/>
<dbReference type="PANTHER" id="PTHR24171:SF8">
    <property type="entry name" value="BRCA1-ASSOCIATED RING DOMAIN PROTEIN 1"/>
    <property type="match status" value="1"/>
</dbReference>
<evidence type="ECO:0000256" key="4">
    <source>
        <dbReference type="SAM" id="MobiDB-lite"/>
    </source>
</evidence>
<dbReference type="PRINTS" id="PR01415">
    <property type="entry name" value="ANKYRIN"/>
</dbReference>
<dbReference type="PANTHER" id="PTHR24171">
    <property type="entry name" value="ANKYRIN REPEAT DOMAIN-CONTAINING PROTEIN 39-RELATED"/>
    <property type="match status" value="1"/>
</dbReference>
<evidence type="ECO:0000256" key="1">
    <source>
        <dbReference type="ARBA" id="ARBA00022737"/>
    </source>
</evidence>
<evidence type="ECO:0000256" key="2">
    <source>
        <dbReference type="ARBA" id="ARBA00023043"/>
    </source>
</evidence>
<protein>
    <submittedName>
        <fullName evidence="5">Ankyrin</fullName>
    </submittedName>
</protein>
<dbReference type="GO" id="GO:0085020">
    <property type="term" value="P:protein K6-linked ubiquitination"/>
    <property type="evidence" value="ECO:0007669"/>
    <property type="project" value="TreeGrafter"/>
</dbReference>
<dbReference type="GO" id="GO:0004842">
    <property type="term" value="F:ubiquitin-protein transferase activity"/>
    <property type="evidence" value="ECO:0007669"/>
    <property type="project" value="TreeGrafter"/>
</dbReference>
<organism evidence="5 6">
    <name type="scientific">Coprinellus micaceus</name>
    <name type="common">Glistening ink-cap mushroom</name>
    <name type="synonym">Coprinus micaceus</name>
    <dbReference type="NCBI Taxonomy" id="71717"/>
    <lineage>
        <taxon>Eukaryota</taxon>
        <taxon>Fungi</taxon>
        <taxon>Dikarya</taxon>
        <taxon>Basidiomycota</taxon>
        <taxon>Agaricomycotina</taxon>
        <taxon>Agaricomycetes</taxon>
        <taxon>Agaricomycetidae</taxon>
        <taxon>Agaricales</taxon>
        <taxon>Agaricineae</taxon>
        <taxon>Psathyrellaceae</taxon>
        <taxon>Coprinellus</taxon>
    </lineage>
</organism>
<dbReference type="PROSITE" id="PS50088">
    <property type="entry name" value="ANK_REPEAT"/>
    <property type="match status" value="1"/>
</dbReference>
<dbReference type="EMBL" id="QPFP01000009">
    <property type="protein sequence ID" value="TEB34665.1"/>
    <property type="molecule type" value="Genomic_DNA"/>
</dbReference>
<dbReference type="InterPro" id="IPR036770">
    <property type="entry name" value="Ankyrin_rpt-contain_sf"/>
</dbReference>
<name>A0A4Y7TKE8_COPMI</name>
<feature type="region of interest" description="Disordered" evidence="4">
    <location>
        <begin position="119"/>
        <end position="141"/>
    </location>
</feature>
<dbReference type="InterPro" id="IPR002110">
    <property type="entry name" value="Ankyrin_rpt"/>
</dbReference>
<evidence type="ECO:0000313" key="5">
    <source>
        <dbReference type="EMBL" id="TEB34665.1"/>
    </source>
</evidence>
<dbReference type="Proteomes" id="UP000298030">
    <property type="component" value="Unassembled WGS sequence"/>
</dbReference>
<keyword evidence="6" id="KW-1185">Reference proteome</keyword>
<keyword evidence="1" id="KW-0677">Repeat</keyword>
<dbReference type="Gene3D" id="1.25.40.20">
    <property type="entry name" value="Ankyrin repeat-containing domain"/>
    <property type="match status" value="1"/>
</dbReference>
<evidence type="ECO:0000313" key="6">
    <source>
        <dbReference type="Proteomes" id="UP000298030"/>
    </source>
</evidence>
<dbReference type="PROSITE" id="PS50297">
    <property type="entry name" value="ANK_REP_REGION"/>
    <property type="match status" value="1"/>
</dbReference>
<comment type="caution">
    <text evidence="5">The sequence shown here is derived from an EMBL/GenBank/DDBJ whole genome shotgun (WGS) entry which is preliminary data.</text>
</comment>
<gene>
    <name evidence="5" type="ORF">FA13DRAFT_1685167</name>
</gene>
<proteinExistence type="predicted"/>
<dbReference type="STRING" id="71717.A0A4Y7TKE8"/>
<feature type="repeat" description="ANK" evidence="3">
    <location>
        <begin position="29"/>
        <end position="61"/>
    </location>
</feature>
<sequence length="218" mass="23308">MTTNIWIASGDGNLARVVVSLSPNGPDEHSYTPMHAAASYGHLHVLEYLISKGGDVNVTDDDGDTPLYTVENIGTARYLVEHGATVDRQNSEGISPIKHLGEDFPEVAAYLQYVLSQTHPAPTSTQSSQPSQHSQNVASEQLTSELIESVRGIMERADAEGIEPSEQELHQAVTRAVLSGMVTGYEMSESTGDAQERAQPPSGGDVQSPPKRSRTGGP</sequence>
<accession>A0A4Y7TKE8</accession>
<reference evidence="5 6" key="1">
    <citation type="journal article" date="2019" name="Nat. Ecol. Evol.">
        <title>Megaphylogeny resolves global patterns of mushroom evolution.</title>
        <authorList>
            <person name="Varga T."/>
            <person name="Krizsan K."/>
            <person name="Foldi C."/>
            <person name="Dima B."/>
            <person name="Sanchez-Garcia M."/>
            <person name="Sanchez-Ramirez S."/>
            <person name="Szollosi G.J."/>
            <person name="Szarkandi J.G."/>
            <person name="Papp V."/>
            <person name="Albert L."/>
            <person name="Andreopoulos W."/>
            <person name="Angelini C."/>
            <person name="Antonin V."/>
            <person name="Barry K.W."/>
            <person name="Bougher N.L."/>
            <person name="Buchanan P."/>
            <person name="Buyck B."/>
            <person name="Bense V."/>
            <person name="Catcheside P."/>
            <person name="Chovatia M."/>
            <person name="Cooper J."/>
            <person name="Damon W."/>
            <person name="Desjardin D."/>
            <person name="Finy P."/>
            <person name="Geml J."/>
            <person name="Haridas S."/>
            <person name="Hughes K."/>
            <person name="Justo A."/>
            <person name="Karasinski D."/>
            <person name="Kautmanova I."/>
            <person name="Kiss B."/>
            <person name="Kocsube S."/>
            <person name="Kotiranta H."/>
            <person name="LaButti K.M."/>
            <person name="Lechner B.E."/>
            <person name="Liimatainen K."/>
            <person name="Lipzen A."/>
            <person name="Lukacs Z."/>
            <person name="Mihaltcheva S."/>
            <person name="Morgado L.N."/>
            <person name="Niskanen T."/>
            <person name="Noordeloos M.E."/>
            <person name="Ohm R.A."/>
            <person name="Ortiz-Santana B."/>
            <person name="Ovrebo C."/>
            <person name="Racz N."/>
            <person name="Riley R."/>
            <person name="Savchenko A."/>
            <person name="Shiryaev A."/>
            <person name="Soop K."/>
            <person name="Spirin V."/>
            <person name="Szebenyi C."/>
            <person name="Tomsovsky M."/>
            <person name="Tulloss R.E."/>
            <person name="Uehling J."/>
            <person name="Grigoriev I.V."/>
            <person name="Vagvolgyi C."/>
            <person name="Papp T."/>
            <person name="Martin F.M."/>
            <person name="Miettinen O."/>
            <person name="Hibbett D.S."/>
            <person name="Nagy L.G."/>
        </authorList>
    </citation>
    <scope>NUCLEOTIDE SEQUENCE [LARGE SCALE GENOMIC DNA]</scope>
    <source>
        <strain evidence="5 6">FP101781</strain>
    </source>
</reference>
<feature type="compositionally biased region" description="Low complexity" evidence="4">
    <location>
        <begin position="119"/>
        <end position="135"/>
    </location>
</feature>
<dbReference type="Pfam" id="PF12796">
    <property type="entry name" value="Ank_2"/>
    <property type="match status" value="1"/>
</dbReference>
<keyword evidence="2 3" id="KW-0040">ANK repeat</keyword>
<feature type="region of interest" description="Disordered" evidence="4">
    <location>
        <begin position="183"/>
        <end position="218"/>
    </location>
</feature>
<evidence type="ECO:0000256" key="3">
    <source>
        <dbReference type="PROSITE-ProRule" id="PRU00023"/>
    </source>
</evidence>